<evidence type="ECO:0000313" key="4">
    <source>
        <dbReference type="EMBL" id="MHO05700.1"/>
    </source>
</evidence>
<proteinExistence type="inferred from homology"/>
<reference evidence="4" key="1">
    <citation type="submission" date="2018-10" db="EMBL/GenBank/DDBJ databases">
        <authorList>
            <consortium name="NARMS: The National Antimicrobial Resistance Monitoring System"/>
        </authorList>
    </citation>
    <scope>NUCLEOTIDE SEQUENCE [LARGE SCALE GENOMIC DNA]</scope>
    <source>
        <strain evidence="4">CVM N17EC0388</strain>
    </source>
</reference>
<accession>A0A3L0W0C4</accession>
<comment type="caution">
    <text evidence="4">The sequence shown here is derived from an EMBL/GenBank/DDBJ whole genome shotgun (WGS) entry which is preliminary data.</text>
</comment>
<dbReference type="InterPro" id="IPR001638">
    <property type="entry name" value="Solute-binding_3/MltF_N"/>
</dbReference>
<dbReference type="AlphaFoldDB" id="A0A3L0W0C4"/>
<dbReference type="PANTHER" id="PTHR35936">
    <property type="entry name" value="MEMBRANE-BOUND LYTIC MUREIN TRANSGLYCOSYLASE F"/>
    <property type="match status" value="1"/>
</dbReference>
<dbReference type="EMBL" id="RNRV01000028">
    <property type="protein sequence ID" value="MHO05700.1"/>
    <property type="molecule type" value="Genomic_DNA"/>
</dbReference>
<dbReference type="PANTHER" id="PTHR35936:SF19">
    <property type="entry name" value="AMINO-ACID-BINDING PROTEIN YXEM-RELATED"/>
    <property type="match status" value="1"/>
</dbReference>
<dbReference type="Gene3D" id="3.40.190.10">
    <property type="entry name" value="Periplasmic binding protein-like II"/>
    <property type="match status" value="2"/>
</dbReference>
<sequence>MVFLHRTLLLTICLTAAMVAPRLFAAELLRVGVSFAIPPYVIEEEGRGIELDLFKEAFRDSGYEPRFEYLPLERTFRMLESGKLDAIINVKPGMLNNVFLSQPVIAFHNRVFTLGKTHISTLDDMKTLRVSAFQRARQILGGAFASMADQNPRYEEVAKQQGQVHRLMLGRVDAVILEQRVFYYYLAELADSKYGAELYASGRVRQYDLFAPTHYHFAFRQVELQRWFDRQLDAMRADGRYRKIFEAYGATP</sequence>
<evidence type="ECO:0000259" key="3">
    <source>
        <dbReference type="SMART" id="SM00062"/>
    </source>
</evidence>
<evidence type="ECO:0000256" key="2">
    <source>
        <dbReference type="ARBA" id="ARBA00022729"/>
    </source>
</evidence>
<keyword evidence="2" id="KW-0732">Signal</keyword>
<dbReference type="Pfam" id="PF00497">
    <property type="entry name" value="SBP_bac_3"/>
    <property type="match status" value="1"/>
</dbReference>
<comment type="similarity">
    <text evidence="1">Belongs to the bacterial solute-binding protein 3 family.</text>
</comment>
<organism evidence="4">
    <name type="scientific">Escherichia coli</name>
    <dbReference type="NCBI Taxonomy" id="562"/>
    <lineage>
        <taxon>Bacteria</taxon>
        <taxon>Pseudomonadati</taxon>
        <taxon>Pseudomonadota</taxon>
        <taxon>Gammaproteobacteria</taxon>
        <taxon>Enterobacterales</taxon>
        <taxon>Enterobacteriaceae</taxon>
        <taxon>Escherichia</taxon>
    </lineage>
</organism>
<feature type="domain" description="Solute-binding protein family 3/N-terminal" evidence="3">
    <location>
        <begin position="28"/>
        <end position="252"/>
    </location>
</feature>
<name>A0A3L0W0C4_ECOLX</name>
<gene>
    <name evidence="4" type="ORF">D9F05_15175</name>
</gene>
<dbReference type="SMART" id="SM00062">
    <property type="entry name" value="PBPb"/>
    <property type="match status" value="1"/>
</dbReference>
<evidence type="ECO:0000256" key="1">
    <source>
        <dbReference type="ARBA" id="ARBA00010333"/>
    </source>
</evidence>
<protein>
    <submittedName>
        <fullName evidence="4">Polar amino acid ABC transporter</fullName>
    </submittedName>
</protein>
<dbReference type="SUPFAM" id="SSF53850">
    <property type="entry name" value="Periplasmic binding protein-like II"/>
    <property type="match status" value="1"/>
</dbReference>
<dbReference type="GO" id="GO:0030313">
    <property type="term" value="C:cell envelope"/>
    <property type="evidence" value="ECO:0007669"/>
    <property type="project" value="UniProtKB-ARBA"/>
</dbReference>